<keyword evidence="5 7" id="KW-1133">Transmembrane helix</keyword>
<dbReference type="InterPro" id="IPR036259">
    <property type="entry name" value="MFS_trans_sf"/>
</dbReference>
<sequence>MSTFRSLRNRNYRLFAAGQIVSQSGTWGQRVAQDWLVLELSGNSGIALGITTGLQFLPVLVLGLYGGVLADRYDKRLLLIGAQAAMGVLALVLAVLDLTGAVQLWHVYALAFALGLAAVVDTPVRQAFVSEMVDADDLPNAVSLNSATFNSARIVGPAAAGAAIAAAGTGWVFLVNAVSYIAVLAGLAAMRRAELHPTKRVERAKGQLREGLAYVRSRPDLLVPIVLVFMVGTFGLNFQITLALVVKEVFQRSAGAYGLLSAFLALGSLIGALASARRSGPPRQRTLFASVLAFGLLEMAVGLAPSYELMALLLVPTGVAVLTFTTTANSTVQLGSAPHVRGRVMALYVLVFMGGTPIGAPLIGALAEAFGPRS</sequence>
<feature type="domain" description="Major facilitator superfamily (MFS) profile" evidence="8">
    <location>
        <begin position="172"/>
        <end position="374"/>
    </location>
</feature>
<dbReference type="InterPro" id="IPR020846">
    <property type="entry name" value="MFS_dom"/>
</dbReference>
<dbReference type="GO" id="GO:0022857">
    <property type="term" value="F:transmembrane transporter activity"/>
    <property type="evidence" value="ECO:0007669"/>
    <property type="project" value="InterPro"/>
</dbReference>
<proteinExistence type="predicted"/>
<dbReference type="PANTHER" id="PTHR23513">
    <property type="entry name" value="INTEGRAL MEMBRANE EFFLUX PROTEIN-RELATED"/>
    <property type="match status" value="1"/>
</dbReference>
<feature type="transmembrane region" description="Helical" evidence="7">
    <location>
        <begin position="310"/>
        <end position="332"/>
    </location>
</feature>
<feature type="transmembrane region" description="Helical" evidence="7">
    <location>
        <begin position="171"/>
        <end position="190"/>
    </location>
</feature>
<evidence type="ECO:0000256" key="7">
    <source>
        <dbReference type="SAM" id="Phobius"/>
    </source>
</evidence>
<feature type="transmembrane region" description="Helical" evidence="7">
    <location>
        <begin position="254"/>
        <end position="274"/>
    </location>
</feature>
<dbReference type="PROSITE" id="PS50850">
    <property type="entry name" value="MFS"/>
    <property type="match status" value="1"/>
</dbReference>
<evidence type="ECO:0000256" key="3">
    <source>
        <dbReference type="ARBA" id="ARBA00022475"/>
    </source>
</evidence>
<feature type="transmembrane region" description="Helical" evidence="7">
    <location>
        <begin position="44"/>
        <end position="65"/>
    </location>
</feature>
<feature type="transmembrane region" description="Helical" evidence="7">
    <location>
        <begin position="221"/>
        <end position="242"/>
    </location>
</feature>
<evidence type="ECO:0000256" key="4">
    <source>
        <dbReference type="ARBA" id="ARBA00022692"/>
    </source>
</evidence>
<dbReference type="GO" id="GO:0005886">
    <property type="term" value="C:plasma membrane"/>
    <property type="evidence" value="ECO:0007669"/>
    <property type="project" value="UniProtKB-SubCell"/>
</dbReference>
<dbReference type="Gene3D" id="1.20.1250.20">
    <property type="entry name" value="MFS general substrate transporter like domains"/>
    <property type="match status" value="1"/>
</dbReference>
<feature type="transmembrane region" description="Helical" evidence="7">
    <location>
        <begin position="102"/>
        <end position="120"/>
    </location>
</feature>
<keyword evidence="2" id="KW-0813">Transport</keyword>
<feature type="non-terminal residue" evidence="9">
    <location>
        <position position="374"/>
    </location>
</feature>
<evidence type="ECO:0000313" key="9">
    <source>
        <dbReference type="EMBL" id="CAA9468341.1"/>
    </source>
</evidence>
<dbReference type="InterPro" id="IPR010290">
    <property type="entry name" value="TM_effector"/>
</dbReference>
<dbReference type="CDD" id="cd06173">
    <property type="entry name" value="MFS_MefA_like"/>
    <property type="match status" value="1"/>
</dbReference>
<dbReference type="Pfam" id="PF05977">
    <property type="entry name" value="MFS_3"/>
    <property type="match status" value="1"/>
</dbReference>
<protein>
    <submittedName>
        <fullName evidence="9">Uncharacterized MFS-type transporter</fullName>
    </submittedName>
</protein>
<reference evidence="9" key="1">
    <citation type="submission" date="2020-02" db="EMBL/GenBank/DDBJ databases">
        <authorList>
            <person name="Meier V. D."/>
        </authorList>
    </citation>
    <scope>NUCLEOTIDE SEQUENCE</scope>
    <source>
        <strain evidence="9">AVDCRST_MAG38</strain>
    </source>
</reference>
<comment type="subcellular location">
    <subcellularLocation>
        <location evidence="1">Cell membrane</location>
        <topology evidence="1">Multi-pass membrane protein</topology>
    </subcellularLocation>
</comment>
<evidence type="ECO:0000256" key="5">
    <source>
        <dbReference type="ARBA" id="ARBA00022989"/>
    </source>
</evidence>
<dbReference type="EMBL" id="CADCVJ010000067">
    <property type="protein sequence ID" value="CAA9468341.1"/>
    <property type="molecule type" value="Genomic_DNA"/>
</dbReference>
<dbReference type="PANTHER" id="PTHR23513:SF11">
    <property type="entry name" value="STAPHYLOFERRIN A TRANSPORTER"/>
    <property type="match status" value="1"/>
</dbReference>
<keyword evidence="3" id="KW-1003">Cell membrane</keyword>
<gene>
    <name evidence="9" type="ORF">AVDCRST_MAG38-1034</name>
</gene>
<dbReference type="AlphaFoldDB" id="A0A6J4RK50"/>
<feature type="transmembrane region" description="Helical" evidence="7">
    <location>
        <begin position="286"/>
        <end position="304"/>
    </location>
</feature>
<evidence type="ECO:0000259" key="8">
    <source>
        <dbReference type="PROSITE" id="PS50850"/>
    </source>
</evidence>
<evidence type="ECO:0000256" key="2">
    <source>
        <dbReference type="ARBA" id="ARBA00022448"/>
    </source>
</evidence>
<keyword evidence="4 7" id="KW-0812">Transmembrane</keyword>
<evidence type="ECO:0000256" key="6">
    <source>
        <dbReference type="ARBA" id="ARBA00023136"/>
    </source>
</evidence>
<organism evidence="9">
    <name type="scientific">uncultured Solirubrobacteraceae bacterium</name>
    <dbReference type="NCBI Taxonomy" id="1162706"/>
    <lineage>
        <taxon>Bacteria</taxon>
        <taxon>Bacillati</taxon>
        <taxon>Actinomycetota</taxon>
        <taxon>Thermoleophilia</taxon>
        <taxon>Solirubrobacterales</taxon>
        <taxon>Solirubrobacteraceae</taxon>
        <taxon>environmental samples</taxon>
    </lineage>
</organism>
<keyword evidence="6 7" id="KW-0472">Membrane</keyword>
<feature type="transmembrane region" description="Helical" evidence="7">
    <location>
        <begin position="77"/>
        <end position="96"/>
    </location>
</feature>
<evidence type="ECO:0000256" key="1">
    <source>
        <dbReference type="ARBA" id="ARBA00004651"/>
    </source>
</evidence>
<dbReference type="SUPFAM" id="SSF103473">
    <property type="entry name" value="MFS general substrate transporter"/>
    <property type="match status" value="1"/>
</dbReference>
<feature type="transmembrane region" description="Helical" evidence="7">
    <location>
        <begin position="344"/>
        <end position="367"/>
    </location>
</feature>
<accession>A0A6J4RK50</accession>
<name>A0A6J4RK50_9ACTN</name>